<evidence type="ECO:0000313" key="5">
    <source>
        <dbReference type="EMBL" id="AJY73995.1"/>
    </source>
</evidence>
<name>A0A0D5NFR8_9BACL</name>
<dbReference type="AlphaFoldDB" id="A0A0D5NFR8"/>
<protein>
    <recommendedName>
        <fullName evidence="4">Acyltransferase 3 domain-containing protein</fullName>
    </recommendedName>
</protein>
<evidence type="ECO:0000256" key="2">
    <source>
        <dbReference type="ARBA" id="ARBA00007400"/>
    </source>
</evidence>
<dbReference type="Pfam" id="PF01757">
    <property type="entry name" value="Acyl_transf_3"/>
    <property type="match status" value="1"/>
</dbReference>
<feature type="transmembrane region" description="Helical" evidence="3">
    <location>
        <begin position="46"/>
        <end position="67"/>
    </location>
</feature>
<dbReference type="InterPro" id="IPR002656">
    <property type="entry name" value="Acyl_transf_3_dom"/>
</dbReference>
<dbReference type="HOGENOM" id="CLU_1093460_0_0_9"/>
<reference evidence="5 6" key="1">
    <citation type="journal article" date="2015" name="J. Biotechnol.">
        <title>Complete genome sequence of Paenibacillus beijingensis 7188(T) (=DSM 24997(T)), a novel rhizobacterium from jujube garden soil.</title>
        <authorList>
            <person name="Kwak Y."/>
            <person name="Shin J.H."/>
        </authorList>
    </citation>
    <scope>NUCLEOTIDE SEQUENCE [LARGE SCALE GENOMIC DNA]</scope>
    <source>
        <strain evidence="5 6">DSM 24997</strain>
    </source>
</reference>
<keyword evidence="3" id="KW-0472">Membrane</keyword>
<evidence type="ECO:0000256" key="1">
    <source>
        <dbReference type="ARBA" id="ARBA00004370"/>
    </source>
</evidence>
<dbReference type="RefSeq" id="WP_045669431.1">
    <property type="nucleotide sequence ID" value="NZ_CP011058.1"/>
</dbReference>
<comment type="similarity">
    <text evidence="2">Belongs to the acyltransferase 3 family.</text>
</comment>
<sequence length="254" mass="29173">MKLNTKILDGFRFLLALWVAAGHFYILIGGTKFFNIPIISYLLGHPIIAVNGFMVITGFLMTYHYILRESKEPFREVSTGIKFVLRRLFRLYPVYFLAIMAAFFLVEYMYRFRAETLEFFTGSTLTAFGAESKMETPTLLGLFSHLLFVHGLIPHQDSSILSVAWSLSLEMQFYVLFPVIFAFLFTKKTHLKFIVLTILSTLISVLTLSFYKQYFDMPAALIFRMPIFLLGMMLAAAGLGKLKWRYVLLNGAVI</sequence>
<keyword evidence="3" id="KW-1133">Transmembrane helix</keyword>
<feature type="domain" description="Acyltransferase 3" evidence="4">
    <location>
        <begin position="8"/>
        <end position="252"/>
    </location>
</feature>
<dbReference type="PATRIC" id="fig|1126833.4.peg.977"/>
<organism evidence="5 6">
    <name type="scientific">Paenibacillus beijingensis</name>
    <dbReference type="NCBI Taxonomy" id="1126833"/>
    <lineage>
        <taxon>Bacteria</taxon>
        <taxon>Bacillati</taxon>
        <taxon>Bacillota</taxon>
        <taxon>Bacilli</taxon>
        <taxon>Bacillales</taxon>
        <taxon>Paenibacillaceae</taxon>
        <taxon>Paenibacillus</taxon>
    </lineage>
</organism>
<proteinExistence type="inferred from homology"/>
<gene>
    <name evidence="5" type="ORF">VN24_04435</name>
</gene>
<evidence type="ECO:0000313" key="6">
    <source>
        <dbReference type="Proteomes" id="UP000032633"/>
    </source>
</evidence>
<dbReference type="Proteomes" id="UP000032633">
    <property type="component" value="Chromosome"/>
</dbReference>
<evidence type="ECO:0000256" key="3">
    <source>
        <dbReference type="SAM" id="Phobius"/>
    </source>
</evidence>
<dbReference type="PANTHER" id="PTHR11161:SF12">
    <property type="entry name" value="ACYLTRANSFERASE 3 DOMAIN-CONTAINING PROTEIN-RELATED"/>
    <property type="match status" value="1"/>
</dbReference>
<dbReference type="PANTHER" id="PTHR11161">
    <property type="entry name" value="O-ACYLTRANSFERASE"/>
    <property type="match status" value="1"/>
</dbReference>
<feature type="transmembrane region" description="Helical" evidence="3">
    <location>
        <begin position="193"/>
        <end position="211"/>
    </location>
</feature>
<keyword evidence="3" id="KW-0812">Transmembrane</keyword>
<feature type="transmembrane region" description="Helical" evidence="3">
    <location>
        <begin position="163"/>
        <end position="186"/>
    </location>
</feature>
<dbReference type="OrthoDB" id="9796461at2"/>
<keyword evidence="6" id="KW-1185">Reference proteome</keyword>
<accession>A0A0D5NFR8</accession>
<feature type="transmembrane region" description="Helical" evidence="3">
    <location>
        <begin position="217"/>
        <end position="239"/>
    </location>
</feature>
<feature type="transmembrane region" description="Helical" evidence="3">
    <location>
        <begin position="88"/>
        <end position="110"/>
    </location>
</feature>
<dbReference type="KEGG" id="pbj:VN24_04435"/>
<dbReference type="EMBL" id="CP011058">
    <property type="protein sequence ID" value="AJY73995.1"/>
    <property type="molecule type" value="Genomic_DNA"/>
</dbReference>
<reference evidence="6" key="2">
    <citation type="submission" date="2015-03" db="EMBL/GenBank/DDBJ databases">
        <title>Genome sequence of Paenibacillus beijingensis strain DSM 24997T.</title>
        <authorList>
            <person name="Kwak Y."/>
            <person name="Shin J.-H."/>
        </authorList>
    </citation>
    <scope>NUCLEOTIDE SEQUENCE [LARGE SCALE GENOMIC DNA]</scope>
    <source>
        <strain evidence="6">DSM 24997</strain>
    </source>
</reference>
<dbReference type="STRING" id="1126833.VN24_04435"/>
<dbReference type="InterPro" id="IPR052728">
    <property type="entry name" value="O2_lipid_transport_reg"/>
</dbReference>
<feature type="transmembrane region" description="Helical" evidence="3">
    <location>
        <begin position="12"/>
        <end position="34"/>
    </location>
</feature>
<evidence type="ECO:0000259" key="4">
    <source>
        <dbReference type="Pfam" id="PF01757"/>
    </source>
</evidence>
<dbReference type="GO" id="GO:0016747">
    <property type="term" value="F:acyltransferase activity, transferring groups other than amino-acyl groups"/>
    <property type="evidence" value="ECO:0007669"/>
    <property type="project" value="InterPro"/>
</dbReference>
<comment type="subcellular location">
    <subcellularLocation>
        <location evidence="1">Membrane</location>
    </subcellularLocation>
</comment>